<dbReference type="GO" id="GO:0045936">
    <property type="term" value="P:negative regulation of phosphate metabolic process"/>
    <property type="evidence" value="ECO:0007669"/>
    <property type="project" value="InterPro"/>
</dbReference>
<dbReference type="GO" id="GO:0005737">
    <property type="term" value="C:cytoplasm"/>
    <property type="evidence" value="ECO:0007669"/>
    <property type="project" value="UniProtKB-SubCell"/>
</dbReference>
<dbReference type="RefSeq" id="WP_047808110.1">
    <property type="nucleotide sequence ID" value="NZ_LDZY01000001.1"/>
</dbReference>
<proteinExistence type="inferred from homology"/>
<dbReference type="Proteomes" id="UP000036356">
    <property type="component" value="Unassembled WGS sequence"/>
</dbReference>
<gene>
    <name evidence="9" type="ORF">DEAC_c01390</name>
</gene>
<dbReference type="SUPFAM" id="SSF109755">
    <property type="entry name" value="PhoU-like"/>
    <property type="match status" value="1"/>
</dbReference>
<dbReference type="InterPro" id="IPR026022">
    <property type="entry name" value="PhoU_dom"/>
</dbReference>
<comment type="subcellular location">
    <subcellularLocation>
        <location evidence="1 7">Cytoplasm</location>
    </subcellularLocation>
</comment>
<evidence type="ECO:0000256" key="1">
    <source>
        <dbReference type="ARBA" id="ARBA00004496"/>
    </source>
</evidence>
<comment type="similarity">
    <text evidence="2 7">Belongs to the PhoU family.</text>
</comment>
<dbReference type="PANTHER" id="PTHR42930:SF3">
    <property type="entry name" value="PHOSPHATE-SPECIFIC TRANSPORT SYSTEM ACCESSORY PROTEIN PHOU"/>
    <property type="match status" value="1"/>
</dbReference>
<dbReference type="PATRIC" id="fig|476652.3.peg.137"/>
<dbReference type="GO" id="GO:0006817">
    <property type="term" value="P:phosphate ion transport"/>
    <property type="evidence" value="ECO:0007669"/>
    <property type="project" value="UniProtKB-KW"/>
</dbReference>
<reference evidence="9 10" key="1">
    <citation type="submission" date="2015-06" db="EMBL/GenBank/DDBJ databases">
        <title>Draft genome of the moderately acidophilic sulfate reducer Candidatus Desulfosporosinus acididurans strain M1.</title>
        <authorList>
            <person name="Poehlein A."/>
            <person name="Petzsch P."/>
            <person name="Johnson B.D."/>
            <person name="Schloemann M."/>
            <person name="Daniel R."/>
            <person name="Muehling M."/>
        </authorList>
    </citation>
    <scope>NUCLEOTIDE SEQUENCE [LARGE SCALE GENOMIC DNA]</scope>
    <source>
        <strain evidence="9 10">M1</strain>
    </source>
</reference>
<dbReference type="InterPro" id="IPR038078">
    <property type="entry name" value="PhoU-like_sf"/>
</dbReference>
<keyword evidence="5 7" id="KW-0963">Cytoplasm</keyword>
<dbReference type="GO" id="GO:0030643">
    <property type="term" value="P:intracellular phosphate ion homeostasis"/>
    <property type="evidence" value="ECO:0007669"/>
    <property type="project" value="InterPro"/>
</dbReference>
<comment type="subunit">
    <text evidence="3 7">Homodimer.</text>
</comment>
<keyword evidence="6 7" id="KW-0592">Phosphate transport</keyword>
<evidence type="ECO:0000256" key="4">
    <source>
        <dbReference type="ARBA" id="ARBA00022448"/>
    </source>
</evidence>
<keyword evidence="10" id="KW-1185">Reference proteome</keyword>
<dbReference type="NCBIfam" id="TIGR02135">
    <property type="entry name" value="phoU_full"/>
    <property type="match status" value="1"/>
</dbReference>
<dbReference type="PIRSF" id="PIRSF003107">
    <property type="entry name" value="PhoU"/>
    <property type="match status" value="1"/>
</dbReference>
<organism evidence="9 10">
    <name type="scientific">Desulfosporosinus acididurans</name>
    <dbReference type="NCBI Taxonomy" id="476652"/>
    <lineage>
        <taxon>Bacteria</taxon>
        <taxon>Bacillati</taxon>
        <taxon>Bacillota</taxon>
        <taxon>Clostridia</taxon>
        <taxon>Eubacteriales</taxon>
        <taxon>Desulfitobacteriaceae</taxon>
        <taxon>Desulfosporosinus</taxon>
    </lineage>
</organism>
<dbReference type="EMBL" id="LDZY01000001">
    <property type="protein sequence ID" value="KLU67735.1"/>
    <property type="molecule type" value="Genomic_DNA"/>
</dbReference>
<sequence>MPTRQKFDQDLEDLRLNILDLGKMVDERIGLAIKSLINQDLDLANTIITGDSAVNDLQAIIEENCIRLIATQQPFARDLRKVVAGLKISMYLERMGDLSVDLAKLTHRIGQESLIKPLIDIPRMSDTVKEMLELGLKAYVQEDCDAAASMAIMDDDVDKIYSRVFEELKVIMMTKPHQVQQANYLLFACRFLERLGDYCTNVSEEIVYLCSGKRVNLND</sequence>
<dbReference type="STRING" id="476652.DEAC_c01390"/>
<evidence type="ECO:0000256" key="7">
    <source>
        <dbReference type="PIRNR" id="PIRNR003107"/>
    </source>
</evidence>
<evidence type="ECO:0000256" key="2">
    <source>
        <dbReference type="ARBA" id="ARBA00008107"/>
    </source>
</evidence>
<evidence type="ECO:0000259" key="8">
    <source>
        <dbReference type="Pfam" id="PF01895"/>
    </source>
</evidence>
<evidence type="ECO:0000256" key="6">
    <source>
        <dbReference type="ARBA" id="ARBA00022592"/>
    </source>
</evidence>
<evidence type="ECO:0000313" key="10">
    <source>
        <dbReference type="Proteomes" id="UP000036356"/>
    </source>
</evidence>
<dbReference type="AlphaFoldDB" id="A0A0J1FWD7"/>
<name>A0A0J1FWD7_9FIRM</name>
<feature type="domain" description="PhoU" evidence="8">
    <location>
        <begin position="18"/>
        <end position="105"/>
    </location>
</feature>
<evidence type="ECO:0000313" key="9">
    <source>
        <dbReference type="EMBL" id="KLU67735.1"/>
    </source>
</evidence>
<comment type="caution">
    <text evidence="9">The sequence shown here is derived from an EMBL/GenBank/DDBJ whole genome shotgun (WGS) entry which is preliminary data.</text>
</comment>
<evidence type="ECO:0000256" key="3">
    <source>
        <dbReference type="ARBA" id="ARBA00011738"/>
    </source>
</evidence>
<evidence type="ECO:0000256" key="5">
    <source>
        <dbReference type="ARBA" id="ARBA00022490"/>
    </source>
</evidence>
<accession>A0A0J1FWD7</accession>
<dbReference type="Pfam" id="PF01895">
    <property type="entry name" value="PhoU"/>
    <property type="match status" value="2"/>
</dbReference>
<dbReference type="Gene3D" id="1.20.58.220">
    <property type="entry name" value="Phosphate transport system protein phou homolog 2, domain 2"/>
    <property type="match status" value="1"/>
</dbReference>
<feature type="domain" description="PhoU" evidence="8">
    <location>
        <begin position="121"/>
        <end position="206"/>
    </location>
</feature>
<dbReference type="PANTHER" id="PTHR42930">
    <property type="entry name" value="PHOSPHATE-SPECIFIC TRANSPORT SYSTEM ACCESSORY PROTEIN PHOU"/>
    <property type="match status" value="1"/>
</dbReference>
<dbReference type="FunFam" id="1.20.58.220:FF:000004">
    <property type="entry name" value="Phosphate-specific transport system accessory protein PhoU"/>
    <property type="match status" value="1"/>
</dbReference>
<dbReference type="InterPro" id="IPR028366">
    <property type="entry name" value="PhoU"/>
</dbReference>
<comment type="function">
    <text evidence="7">Plays a role in the regulation of phosphate uptake.</text>
</comment>
<keyword evidence="4 7" id="KW-0813">Transport</keyword>
<protein>
    <recommendedName>
        <fullName evidence="7">Phosphate-specific transport system accessory protein PhoU</fullName>
    </recommendedName>
</protein>